<reference evidence="2" key="2">
    <citation type="submission" date="2015-04" db="EMBL/GenBank/DDBJ databases">
        <title>A butyrogenic pathway from the amino acid lysine in a human gut commensal.</title>
        <authorList>
            <person name="de Vos W.M."/>
            <person name="Bui N.T.P."/>
            <person name="Plugge C.M."/>
            <person name="Ritari J."/>
        </authorList>
    </citation>
    <scope>NUCLEOTIDE SEQUENCE [LARGE SCALE GENOMIC DNA]</scope>
    <source>
        <strain evidence="2">AF211</strain>
    </source>
</reference>
<organism evidence="1 2">
    <name type="scientific">Intestinimonas butyriciproducens</name>
    <dbReference type="NCBI Taxonomy" id="1297617"/>
    <lineage>
        <taxon>Bacteria</taxon>
        <taxon>Bacillati</taxon>
        <taxon>Bacillota</taxon>
        <taxon>Clostridia</taxon>
        <taxon>Eubacteriales</taxon>
        <taxon>Intestinimonas</taxon>
    </lineage>
</organism>
<dbReference type="Proteomes" id="UP000064844">
    <property type="component" value="Chromosome"/>
</dbReference>
<dbReference type="AlphaFoldDB" id="A0A0S2W723"/>
<reference evidence="1 2" key="1">
    <citation type="journal article" date="2015" name="Nat. Commun.">
        <title>Production of butyrate from lysine and the Amadori product fructoselysine by a human gut commensal.</title>
        <authorList>
            <person name="Bui T.P."/>
            <person name="Ritari J."/>
            <person name="Boeren S."/>
            <person name="de Waard P."/>
            <person name="Plugge C.M."/>
            <person name="de Vos W.M."/>
        </authorList>
    </citation>
    <scope>NUCLEOTIDE SEQUENCE [LARGE SCALE GENOMIC DNA]</scope>
    <source>
        <strain evidence="1 2">AF211</strain>
    </source>
</reference>
<evidence type="ECO:0000313" key="2">
    <source>
        <dbReference type="Proteomes" id="UP000064844"/>
    </source>
</evidence>
<keyword evidence="2" id="KW-1185">Reference proteome</keyword>
<name>A0A0S2W723_9FIRM</name>
<accession>A0A0S2W723</accession>
<dbReference type="KEGG" id="ibu:IB211_02667c"/>
<dbReference type="eggNOG" id="ENOG5033CWV">
    <property type="taxonomic scope" value="Bacteria"/>
</dbReference>
<gene>
    <name evidence="1" type="ORF">IB211_02667c</name>
</gene>
<proteinExistence type="predicted"/>
<dbReference type="EMBL" id="CP011307">
    <property type="protein sequence ID" value="ALP95058.1"/>
    <property type="molecule type" value="Genomic_DNA"/>
</dbReference>
<protein>
    <submittedName>
        <fullName evidence="1">Uncharacterized protein</fullName>
    </submittedName>
</protein>
<evidence type="ECO:0000313" key="1">
    <source>
        <dbReference type="EMBL" id="ALP95058.1"/>
    </source>
</evidence>
<dbReference type="RefSeq" id="WP_058118306.1">
    <property type="nucleotide sequence ID" value="NZ_CP011307.1"/>
</dbReference>
<sequence>MKQTGERETFVVRILNTQNATWQGTVTWTDGKRMESFRSALELIRLIDSTLLEQDAPDTEEPPEGGEA</sequence>